<evidence type="ECO:0000313" key="9">
    <source>
        <dbReference type="EMBL" id="REH44643.1"/>
    </source>
</evidence>
<evidence type="ECO:0000313" key="10">
    <source>
        <dbReference type="Proteomes" id="UP000256269"/>
    </source>
</evidence>
<feature type="transmembrane region" description="Helical" evidence="8">
    <location>
        <begin position="12"/>
        <end position="32"/>
    </location>
</feature>
<feature type="transmembrane region" description="Helical" evidence="8">
    <location>
        <begin position="68"/>
        <end position="89"/>
    </location>
</feature>
<dbReference type="EMBL" id="QUNO01000008">
    <property type="protein sequence ID" value="REH44643.1"/>
    <property type="molecule type" value="Genomic_DNA"/>
</dbReference>
<dbReference type="Proteomes" id="UP000256269">
    <property type="component" value="Unassembled WGS sequence"/>
</dbReference>
<gene>
    <name evidence="9" type="ORF">BCF44_108123</name>
</gene>
<dbReference type="RefSeq" id="WP_116176585.1">
    <property type="nucleotide sequence ID" value="NZ_CP144375.1"/>
</dbReference>
<keyword evidence="5 8" id="KW-0812">Transmembrane</keyword>
<evidence type="ECO:0000256" key="6">
    <source>
        <dbReference type="ARBA" id="ARBA00022989"/>
    </source>
</evidence>
<keyword evidence="10" id="KW-1185">Reference proteome</keyword>
<dbReference type="PANTHER" id="PTHR21716">
    <property type="entry name" value="TRANSMEMBRANE PROTEIN"/>
    <property type="match status" value="1"/>
</dbReference>
<dbReference type="OrthoDB" id="4016357at2"/>
<reference evidence="9 10" key="1">
    <citation type="submission" date="2018-08" db="EMBL/GenBank/DDBJ databases">
        <title>Genomic Encyclopedia of Archaeal and Bacterial Type Strains, Phase II (KMG-II): from individual species to whole genera.</title>
        <authorList>
            <person name="Goeker M."/>
        </authorList>
    </citation>
    <scope>NUCLEOTIDE SEQUENCE [LARGE SCALE GENOMIC DNA]</scope>
    <source>
        <strain evidence="9 10">DSM 45791</strain>
    </source>
</reference>
<accession>A0A3E0HFW5</accession>
<keyword evidence="7 8" id="KW-0472">Membrane</keyword>
<dbReference type="AlphaFoldDB" id="A0A3E0HFW5"/>
<comment type="caution">
    <text evidence="9">The sequence shown here is derived from an EMBL/GenBank/DDBJ whole genome shotgun (WGS) entry which is preliminary data.</text>
</comment>
<feature type="transmembrane region" description="Helical" evidence="8">
    <location>
        <begin position="38"/>
        <end position="56"/>
    </location>
</feature>
<dbReference type="Pfam" id="PF01594">
    <property type="entry name" value="AI-2E_transport"/>
    <property type="match status" value="1"/>
</dbReference>
<feature type="transmembrane region" description="Helical" evidence="8">
    <location>
        <begin position="302"/>
        <end position="326"/>
    </location>
</feature>
<evidence type="ECO:0000256" key="8">
    <source>
        <dbReference type="SAM" id="Phobius"/>
    </source>
</evidence>
<keyword evidence="3" id="KW-0813">Transport</keyword>
<comment type="similarity">
    <text evidence="2">Belongs to the autoinducer-2 exporter (AI-2E) (TC 2.A.86) family.</text>
</comment>
<feature type="transmembrane region" description="Helical" evidence="8">
    <location>
        <begin position="148"/>
        <end position="171"/>
    </location>
</feature>
<evidence type="ECO:0000256" key="2">
    <source>
        <dbReference type="ARBA" id="ARBA00009773"/>
    </source>
</evidence>
<evidence type="ECO:0000256" key="7">
    <source>
        <dbReference type="ARBA" id="ARBA00023136"/>
    </source>
</evidence>
<name>A0A3E0HFW5_9PSEU</name>
<sequence>MGGDRISSKQVFRWAAAGTLGVLVVFVCAYAMYVVRDILLLVLVALFLAISLDPVVRWLTRRKIPRAAAVAIVFVVAIALTAAFIWSTVPPLVEQGDRLVHDFPAYLRRLSDNSTAVREVIDRYQLGERLGSLISGVSATLANGAVGFFQGFVGTLGSTVTVLVLTIYFSADMPRIRDRLVQLAPRPRRRRVAAIVEVMVDKVGSYMIGNLFISAIAGTAAFVCLVVLGVPFALPLAVSVAVLDLVPMVGATLGAVICVLVALFTVGLWPGAVLLVVFFIVYQQVENYVLTPRVFRGTVNMPAGAVLLVALIGASLLGLVGAVMAIPVAATVKVALSSVVPGVGDEGAK</sequence>
<evidence type="ECO:0000256" key="4">
    <source>
        <dbReference type="ARBA" id="ARBA00022475"/>
    </source>
</evidence>
<feature type="transmembrane region" description="Helical" evidence="8">
    <location>
        <begin position="219"/>
        <end position="243"/>
    </location>
</feature>
<dbReference type="GO" id="GO:0005886">
    <property type="term" value="C:plasma membrane"/>
    <property type="evidence" value="ECO:0007669"/>
    <property type="project" value="UniProtKB-SubCell"/>
</dbReference>
<feature type="transmembrane region" description="Helical" evidence="8">
    <location>
        <begin position="255"/>
        <end position="282"/>
    </location>
</feature>
<keyword evidence="4" id="KW-1003">Cell membrane</keyword>
<keyword evidence="6 8" id="KW-1133">Transmembrane helix</keyword>
<comment type="subcellular location">
    <subcellularLocation>
        <location evidence="1">Cell membrane</location>
        <topology evidence="1">Multi-pass membrane protein</topology>
    </subcellularLocation>
</comment>
<organism evidence="9 10">
    <name type="scientific">Kutzneria buriramensis</name>
    <dbReference type="NCBI Taxonomy" id="1045776"/>
    <lineage>
        <taxon>Bacteria</taxon>
        <taxon>Bacillati</taxon>
        <taxon>Actinomycetota</taxon>
        <taxon>Actinomycetes</taxon>
        <taxon>Pseudonocardiales</taxon>
        <taxon>Pseudonocardiaceae</taxon>
        <taxon>Kutzneria</taxon>
    </lineage>
</organism>
<evidence type="ECO:0000256" key="1">
    <source>
        <dbReference type="ARBA" id="ARBA00004651"/>
    </source>
</evidence>
<evidence type="ECO:0000256" key="3">
    <source>
        <dbReference type="ARBA" id="ARBA00022448"/>
    </source>
</evidence>
<protein>
    <submittedName>
        <fullName evidence="9">Putative PurR-regulated permease PerM</fullName>
    </submittedName>
</protein>
<evidence type="ECO:0000256" key="5">
    <source>
        <dbReference type="ARBA" id="ARBA00022692"/>
    </source>
</evidence>
<dbReference type="PANTHER" id="PTHR21716:SF53">
    <property type="entry name" value="PERMEASE PERM-RELATED"/>
    <property type="match status" value="1"/>
</dbReference>
<dbReference type="InterPro" id="IPR002549">
    <property type="entry name" value="AI-2E-like"/>
</dbReference>
<proteinExistence type="inferred from homology"/>
<dbReference type="GO" id="GO:0055085">
    <property type="term" value="P:transmembrane transport"/>
    <property type="evidence" value="ECO:0007669"/>
    <property type="project" value="TreeGrafter"/>
</dbReference>